<name>A0AAV9DFE5_ACOCL</name>
<dbReference type="Proteomes" id="UP001180020">
    <property type="component" value="Unassembled WGS sequence"/>
</dbReference>
<feature type="compositionally biased region" description="Basic and acidic residues" evidence="1">
    <location>
        <begin position="337"/>
        <end position="357"/>
    </location>
</feature>
<dbReference type="AlphaFoldDB" id="A0AAV9DFE5"/>
<dbReference type="SMART" id="SM00343">
    <property type="entry name" value="ZnF_C2HC"/>
    <property type="match status" value="2"/>
</dbReference>
<evidence type="ECO:0000259" key="2">
    <source>
        <dbReference type="SMART" id="SM00343"/>
    </source>
</evidence>
<reference evidence="3" key="1">
    <citation type="journal article" date="2023" name="Nat. Commun.">
        <title>Diploid and tetraploid genomes of Acorus and the evolution of monocots.</title>
        <authorList>
            <person name="Ma L."/>
            <person name="Liu K.W."/>
            <person name="Li Z."/>
            <person name="Hsiao Y.Y."/>
            <person name="Qi Y."/>
            <person name="Fu T."/>
            <person name="Tang G.D."/>
            <person name="Zhang D."/>
            <person name="Sun W.H."/>
            <person name="Liu D.K."/>
            <person name="Li Y."/>
            <person name="Chen G.Z."/>
            <person name="Liu X.D."/>
            <person name="Liao X.Y."/>
            <person name="Jiang Y.T."/>
            <person name="Yu X."/>
            <person name="Hao Y."/>
            <person name="Huang J."/>
            <person name="Zhao X.W."/>
            <person name="Ke S."/>
            <person name="Chen Y.Y."/>
            <person name="Wu W.L."/>
            <person name="Hsu J.L."/>
            <person name="Lin Y.F."/>
            <person name="Huang M.D."/>
            <person name="Li C.Y."/>
            <person name="Huang L."/>
            <person name="Wang Z.W."/>
            <person name="Zhao X."/>
            <person name="Zhong W.Y."/>
            <person name="Peng D.H."/>
            <person name="Ahmad S."/>
            <person name="Lan S."/>
            <person name="Zhang J.S."/>
            <person name="Tsai W.C."/>
            <person name="Van de Peer Y."/>
            <person name="Liu Z.J."/>
        </authorList>
    </citation>
    <scope>NUCLEOTIDE SEQUENCE</scope>
    <source>
        <strain evidence="3">CP</strain>
    </source>
</reference>
<dbReference type="GO" id="GO:0003676">
    <property type="term" value="F:nucleic acid binding"/>
    <property type="evidence" value="ECO:0007669"/>
    <property type="project" value="InterPro"/>
</dbReference>
<dbReference type="InterPro" id="IPR001878">
    <property type="entry name" value="Znf_CCHC"/>
</dbReference>
<feature type="compositionally biased region" description="Basic residues" evidence="1">
    <location>
        <begin position="322"/>
        <end position="331"/>
    </location>
</feature>
<evidence type="ECO:0000313" key="4">
    <source>
        <dbReference type="Proteomes" id="UP001180020"/>
    </source>
</evidence>
<dbReference type="SUPFAM" id="SSF57756">
    <property type="entry name" value="Retrovirus zinc finger-like domains"/>
    <property type="match status" value="1"/>
</dbReference>
<protein>
    <recommendedName>
        <fullName evidence="2">CCHC-type domain-containing protein</fullName>
    </recommendedName>
</protein>
<feature type="domain" description="CCHC-type" evidence="2">
    <location>
        <begin position="77"/>
        <end position="93"/>
    </location>
</feature>
<dbReference type="Pfam" id="PF00098">
    <property type="entry name" value="zf-CCHC"/>
    <property type="match status" value="1"/>
</dbReference>
<gene>
    <name evidence="3" type="ORF">QJS10_CPB13g01347</name>
</gene>
<organism evidence="3 4">
    <name type="scientific">Acorus calamus</name>
    <name type="common">Sweet flag</name>
    <dbReference type="NCBI Taxonomy" id="4465"/>
    <lineage>
        <taxon>Eukaryota</taxon>
        <taxon>Viridiplantae</taxon>
        <taxon>Streptophyta</taxon>
        <taxon>Embryophyta</taxon>
        <taxon>Tracheophyta</taxon>
        <taxon>Spermatophyta</taxon>
        <taxon>Magnoliopsida</taxon>
        <taxon>Liliopsida</taxon>
        <taxon>Acoraceae</taxon>
        <taxon>Acorus</taxon>
    </lineage>
</organism>
<evidence type="ECO:0000256" key="1">
    <source>
        <dbReference type="SAM" id="MobiDB-lite"/>
    </source>
</evidence>
<reference evidence="3" key="2">
    <citation type="submission" date="2023-06" db="EMBL/GenBank/DDBJ databases">
        <authorList>
            <person name="Ma L."/>
            <person name="Liu K.-W."/>
            <person name="Li Z."/>
            <person name="Hsiao Y.-Y."/>
            <person name="Qi Y."/>
            <person name="Fu T."/>
            <person name="Tang G."/>
            <person name="Zhang D."/>
            <person name="Sun W.-H."/>
            <person name="Liu D.-K."/>
            <person name="Li Y."/>
            <person name="Chen G.-Z."/>
            <person name="Liu X.-D."/>
            <person name="Liao X.-Y."/>
            <person name="Jiang Y.-T."/>
            <person name="Yu X."/>
            <person name="Hao Y."/>
            <person name="Huang J."/>
            <person name="Zhao X.-W."/>
            <person name="Ke S."/>
            <person name="Chen Y.-Y."/>
            <person name="Wu W.-L."/>
            <person name="Hsu J.-L."/>
            <person name="Lin Y.-F."/>
            <person name="Huang M.-D."/>
            <person name="Li C.-Y."/>
            <person name="Huang L."/>
            <person name="Wang Z.-W."/>
            <person name="Zhao X."/>
            <person name="Zhong W.-Y."/>
            <person name="Peng D.-H."/>
            <person name="Ahmad S."/>
            <person name="Lan S."/>
            <person name="Zhang J.-S."/>
            <person name="Tsai W.-C."/>
            <person name="Van De Peer Y."/>
            <person name="Liu Z.-J."/>
        </authorList>
    </citation>
    <scope>NUCLEOTIDE SEQUENCE</scope>
    <source>
        <strain evidence="3">CP</strain>
        <tissue evidence="3">Leaves</tissue>
    </source>
</reference>
<dbReference type="InterPro" id="IPR036875">
    <property type="entry name" value="Znf_CCHC_sf"/>
</dbReference>
<feature type="domain" description="CCHC-type" evidence="2">
    <location>
        <begin position="58"/>
        <end position="74"/>
    </location>
</feature>
<feature type="compositionally biased region" description="Basic and acidic residues" evidence="1">
    <location>
        <begin position="304"/>
        <end position="319"/>
    </location>
</feature>
<accession>A0AAV9DFE5</accession>
<comment type="caution">
    <text evidence="3">The sequence shown here is derived from an EMBL/GenBank/DDBJ whole genome shotgun (WGS) entry which is preliminary data.</text>
</comment>
<evidence type="ECO:0000313" key="3">
    <source>
        <dbReference type="EMBL" id="KAK1300087.1"/>
    </source>
</evidence>
<sequence>MARWVESRANEEGWRVRTRRQGRAEGSGCGSLRRLGRSSRLDGDRVRRTGGHRLHSSRCFRCLGSGHWSSACRDPIVCRRCGGSGHWSYTCTRGRRTEAREAEVNEVVSHIQLGDNFNPCDEMRSLRCCVVVKAVGWSPSEGEVAQEFGDLWGEKFWTVDKVLGAGTFIVKVTNPQLRSKMVRRGVMQSRRGSLQVEVWCPEFAATPSETVRWHLRLGGLPLHWQQETCVRTLLHGLGKITEFGRKGIDGRGVTFTELTMVTGTKQSWPQTIVAAYDREAYRIRVEARRTPMWSKMAWADLLRERPSEEHRSERAEASRGRQPLRRKRRLSRTSSSTRREPRRRESQSKVGGDEVQRGRVSVCRGRVASTQGFQTASGPKLMSEIHVVTSAEKQ</sequence>
<dbReference type="GO" id="GO:0008270">
    <property type="term" value="F:zinc ion binding"/>
    <property type="evidence" value="ECO:0007669"/>
    <property type="project" value="InterPro"/>
</dbReference>
<dbReference type="Gene3D" id="4.10.60.10">
    <property type="entry name" value="Zinc finger, CCHC-type"/>
    <property type="match status" value="1"/>
</dbReference>
<dbReference type="EMBL" id="JAUJYO010000013">
    <property type="protein sequence ID" value="KAK1300087.1"/>
    <property type="molecule type" value="Genomic_DNA"/>
</dbReference>
<keyword evidence="4" id="KW-1185">Reference proteome</keyword>
<proteinExistence type="predicted"/>
<feature type="region of interest" description="Disordered" evidence="1">
    <location>
        <begin position="304"/>
        <end position="363"/>
    </location>
</feature>